<dbReference type="InterPro" id="IPR006186">
    <property type="entry name" value="Ser/Thr-sp_prot-phosphatase"/>
</dbReference>
<dbReference type="InterPro" id="IPR004843">
    <property type="entry name" value="Calcineurin-like_PHP"/>
</dbReference>
<dbReference type="PRINTS" id="PR00114">
    <property type="entry name" value="STPHPHTASE"/>
</dbReference>
<dbReference type="Proteomes" id="UP000423396">
    <property type="component" value="Chromosome"/>
</dbReference>
<feature type="domain" description="Serine/threonine specific protein phosphatases" evidence="1">
    <location>
        <begin position="103"/>
        <end position="108"/>
    </location>
</feature>
<dbReference type="OrthoDB" id="303721at2157"/>
<keyword evidence="3" id="KW-1185">Reference proteome</keyword>
<organism evidence="2 3">
    <name type="scientific">Stygiolobus azoricus</name>
    <dbReference type="NCBI Taxonomy" id="41675"/>
    <lineage>
        <taxon>Archaea</taxon>
        <taxon>Thermoproteota</taxon>
        <taxon>Thermoprotei</taxon>
        <taxon>Sulfolobales</taxon>
        <taxon>Sulfolobaceae</taxon>
        <taxon>Stygiolobus</taxon>
    </lineage>
</organism>
<gene>
    <name evidence="2" type="ORF">D1868_08670</name>
</gene>
<dbReference type="GeneID" id="42799138"/>
<dbReference type="PANTHER" id="PTHR11668:SF496">
    <property type="entry name" value="SERINE_THREONINE-PROTEIN PHOSPHATASE"/>
    <property type="match status" value="1"/>
</dbReference>
<dbReference type="EMBL" id="CP045483">
    <property type="protein sequence ID" value="QGR20054.1"/>
    <property type="molecule type" value="Genomic_DNA"/>
</dbReference>
<dbReference type="GO" id="GO:0004722">
    <property type="term" value="F:protein serine/threonine phosphatase activity"/>
    <property type="evidence" value="ECO:0007669"/>
    <property type="project" value="TreeGrafter"/>
</dbReference>
<dbReference type="InterPro" id="IPR029052">
    <property type="entry name" value="Metallo-depent_PP-like"/>
</dbReference>
<dbReference type="SUPFAM" id="SSF56300">
    <property type="entry name" value="Metallo-dependent phosphatases"/>
    <property type="match status" value="1"/>
</dbReference>
<proteinExistence type="predicted"/>
<name>A0A650CQD3_9CREN</name>
<dbReference type="Gene3D" id="3.60.21.10">
    <property type="match status" value="1"/>
</dbReference>
<dbReference type="PROSITE" id="PS00125">
    <property type="entry name" value="SER_THR_PHOSPHATASE"/>
    <property type="match status" value="1"/>
</dbReference>
<accession>A0A650CQD3</accession>
<dbReference type="AlphaFoldDB" id="A0A650CQD3"/>
<dbReference type="CDD" id="cd00144">
    <property type="entry name" value="MPP_PPP_family"/>
    <property type="match status" value="1"/>
</dbReference>
<dbReference type="PANTHER" id="PTHR11668">
    <property type="entry name" value="SERINE/THREONINE PROTEIN PHOSPHATASE"/>
    <property type="match status" value="1"/>
</dbReference>
<evidence type="ECO:0000313" key="3">
    <source>
        <dbReference type="Proteomes" id="UP000423396"/>
    </source>
</evidence>
<dbReference type="Pfam" id="PF00149">
    <property type="entry name" value="Metallophos"/>
    <property type="match status" value="1"/>
</dbReference>
<dbReference type="RefSeq" id="WP_156007467.1">
    <property type="nucleotide sequence ID" value="NZ_CP045483.1"/>
</dbReference>
<dbReference type="KEGG" id="sazo:D1868_08670"/>
<dbReference type="SMART" id="SM00156">
    <property type="entry name" value="PP2Ac"/>
    <property type="match status" value="1"/>
</dbReference>
<evidence type="ECO:0000313" key="2">
    <source>
        <dbReference type="EMBL" id="QGR20054.1"/>
    </source>
</evidence>
<evidence type="ECO:0000259" key="1">
    <source>
        <dbReference type="PROSITE" id="PS00125"/>
    </source>
</evidence>
<protein>
    <submittedName>
        <fullName evidence="2">Serine/threonine protein phosphatase</fullName>
    </submittedName>
</protein>
<dbReference type="GO" id="GO:0005737">
    <property type="term" value="C:cytoplasm"/>
    <property type="evidence" value="ECO:0007669"/>
    <property type="project" value="TreeGrafter"/>
</dbReference>
<reference evidence="2 3" key="1">
    <citation type="submission" date="2019-10" db="EMBL/GenBank/DDBJ databases">
        <title>Genome Sequences from Six Type Strain Members of the Archaeal Family Sulfolobaceae: Acidianus ambivalens, Acidianus infernus, Metallosphaera prunae, Stygiolobus azoricus, Sulfolobus metallicus, and Sulfurisphaera ohwakuensis.</title>
        <authorList>
            <person name="Counts J.A."/>
            <person name="Kelly R.M."/>
        </authorList>
    </citation>
    <scope>NUCLEOTIDE SEQUENCE [LARGE SCALE GENOMIC DNA]</scope>
    <source>
        <strain evidence="2 3">FC6</strain>
    </source>
</reference>
<sequence length="297" mass="34035">MSNEEQRVEEQENIFELLEKAKDIFKQYGTFLGEFKAQKVVFIGDTHGAIDITKYAFDNFYDKVDLMVFLGDYVDRYPPLGVENLQLILEKMVQTDGKKVLVLRGNHESPITNYYYGFYDEVKQKFDDENAYEKFKDFFSYMPYAAVVNGYFCVHGGLPSKVDSDGNLVLGINSVDDIRKLPYPDTEPSDSIAMQLLWNDPREGLEELTFVPNIRGEGIYYFGKKVVDQFLSQTGLKGIIRGHEAVDGFRIDIDKKIITVFSSVYHGQSAGILYRNGDEIKRIFIGQDKTVYELDGL</sequence>
<dbReference type="InterPro" id="IPR050341">
    <property type="entry name" value="PP1_catalytic_subunit"/>
</dbReference>